<dbReference type="Gene3D" id="2.40.170.20">
    <property type="entry name" value="TonB-dependent receptor, beta-barrel domain"/>
    <property type="match status" value="1"/>
</dbReference>
<dbReference type="InterPro" id="IPR000531">
    <property type="entry name" value="Beta-barrel_TonB"/>
</dbReference>
<evidence type="ECO:0000256" key="5">
    <source>
        <dbReference type="ARBA" id="ARBA00022692"/>
    </source>
</evidence>
<dbReference type="Pfam" id="PF00593">
    <property type="entry name" value="TonB_dep_Rec_b-barrel"/>
    <property type="match status" value="1"/>
</dbReference>
<dbReference type="InterPro" id="IPR039426">
    <property type="entry name" value="TonB-dep_rcpt-like"/>
</dbReference>
<dbReference type="PANTHER" id="PTHR47234">
    <property type="match status" value="1"/>
</dbReference>
<feature type="domain" description="TonB-dependent receptor-like beta-barrel" evidence="14">
    <location>
        <begin position="307"/>
        <end position="792"/>
    </location>
</feature>
<dbReference type="EMBL" id="CP140152">
    <property type="protein sequence ID" value="WQH03965.1"/>
    <property type="molecule type" value="Genomic_DNA"/>
</dbReference>
<keyword evidence="8 16" id="KW-0675">Receptor</keyword>
<accession>A0ABZ0XXX2</accession>
<evidence type="ECO:0000259" key="14">
    <source>
        <dbReference type="Pfam" id="PF00593"/>
    </source>
</evidence>
<dbReference type="PROSITE" id="PS52016">
    <property type="entry name" value="TONB_DEPENDENT_REC_3"/>
    <property type="match status" value="1"/>
</dbReference>
<keyword evidence="7 10" id="KW-0472">Membrane</keyword>
<evidence type="ECO:0000256" key="13">
    <source>
        <dbReference type="SAM" id="SignalP"/>
    </source>
</evidence>
<comment type="similarity">
    <text evidence="2 10 11">Belongs to the TonB-dependent receptor family.</text>
</comment>
<evidence type="ECO:0000256" key="11">
    <source>
        <dbReference type="RuleBase" id="RU003357"/>
    </source>
</evidence>
<feature type="domain" description="TonB-dependent receptor plug" evidence="15">
    <location>
        <begin position="64"/>
        <end position="183"/>
    </location>
</feature>
<evidence type="ECO:0000256" key="9">
    <source>
        <dbReference type="ARBA" id="ARBA00023237"/>
    </source>
</evidence>
<dbReference type="InterPro" id="IPR037066">
    <property type="entry name" value="Plug_dom_sf"/>
</dbReference>
<dbReference type="Proteomes" id="UP001326110">
    <property type="component" value="Chromosome"/>
</dbReference>
<evidence type="ECO:0000256" key="7">
    <source>
        <dbReference type="ARBA" id="ARBA00023136"/>
    </source>
</evidence>
<keyword evidence="5 10" id="KW-0812">Transmembrane</keyword>
<name>A0ABZ0XXX2_9BURK</name>
<proteinExistence type="inferred from homology"/>
<dbReference type="Pfam" id="PF07715">
    <property type="entry name" value="Plug"/>
    <property type="match status" value="1"/>
</dbReference>
<gene>
    <name evidence="16" type="ORF">SR858_23410</name>
</gene>
<keyword evidence="9 10" id="KW-0998">Cell outer membrane</keyword>
<keyword evidence="3 10" id="KW-0813">Transport</keyword>
<evidence type="ECO:0000256" key="4">
    <source>
        <dbReference type="ARBA" id="ARBA00022452"/>
    </source>
</evidence>
<keyword evidence="6 11" id="KW-0798">TonB box</keyword>
<comment type="subcellular location">
    <subcellularLocation>
        <location evidence="1 10">Cell outer membrane</location>
        <topology evidence="1 10">Multi-pass membrane protein</topology>
    </subcellularLocation>
</comment>
<feature type="signal peptide" evidence="13">
    <location>
        <begin position="1"/>
        <end position="34"/>
    </location>
</feature>
<dbReference type="InterPro" id="IPR012910">
    <property type="entry name" value="Plug_dom"/>
</dbReference>
<evidence type="ECO:0000259" key="15">
    <source>
        <dbReference type="Pfam" id="PF07715"/>
    </source>
</evidence>
<feature type="region of interest" description="Disordered" evidence="12">
    <location>
        <begin position="437"/>
        <end position="474"/>
    </location>
</feature>
<dbReference type="SUPFAM" id="SSF56935">
    <property type="entry name" value="Porins"/>
    <property type="match status" value="1"/>
</dbReference>
<keyword evidence="4 10" id="KW-1134">Transmembrane beta strand</keyword>
<evidence type="ECO:0000256" key="3">
    <source>
        <dbReference type="ARBA" id="ARBA00022448"/>
    </source>
</evidence>
<dbReference type="GeneID" id="43164930"/>
<evidence type="ECO:0000256" key="2">
    <source>
        <dbReference type="ARBA" id="ARBA00009810"/>
    </source>
</evidence>
<evidence type="ECO:0000256" key="1">
    <source>
        <dbReference type="ARBA" id="ARBA00004571"/>
    </source>
</evidence>
<reference evidence="16 17" key="1">
    <citation type="submission" date="2023-11" db="EMBL/GenBank/DDBJ databases">
        <title>MicrobeMod: A computational toolkit for identifying prokaryotic methylation and restriction-modification with nanopore sequencing.</title>
        <authorList>
            <person name="Crits-Christoph A."/>
            <person name="Kang S.C."/>
            <person name="Lee H."/>
            <person name="Ostrov N."/>
        </authorList>
    </citation>
    <scope>NUCLEOTIDE SEQUENCE [LARGE SCALE GENOMIC DNA]</scope>
    <source>
        <strain evidence="16 17">ATCC 25935</strain>
    </source>
</reference>
<feature type="chain" id="PRO_5045269816" evidence="13">
    <location>
        <begin position="35"/>
        <end position="835"/>
    </location>
</feature>
<keyword evidence="17" id="KW-1185">Reference proteome</keyword>
<evidence type="ECO:0000256" key="10">
    <source>
        <dbReference type="PROSITE-ProRule" id="PRU01360"/>
    </source>
</evidence>
<organism evidence="16 17">
    <name type="scientific">Duganella zoogloeoides</name>
    <dbReference type="NCBI Taxonomy" id="75659"/>
    <lineage>
        <taxon>Bacteria</taxon>
        <taxon>Pseudomonadati</taxon>
        <taxon>Pseudomonadota</taxon>
        <taxon>Betaproteobacteria</taxon>
        <taxon>Burkholderiales</taxon>
        <taxon>Oxalobacteraceae</taxon>
        <taxon>Telluria group</taxon>
        <taxon>Duganella</taxon>
    </lineage>
</organism>
<evidence type="ECO:0000313" key="17">
    <source>
        <dbReference type="Proteomes" id="UP001326110"/>
    </source>
</evidence>
<dbReference type="PANTHER" id="PTHR47234:SF3">
    <property type="entry name" value="SECRETIN_TONB SHORT N-TERMINAL DOMAIN-CONTAINING PROTEIN"/>
    <property type="match status" value="1"/>
</dbReference>
<dbReference type="InterPro" id="IPR036942">
    <property type="entry name" value="Beta-barrel_TonB_sf"/>
</dbReference>
<evidence type="ECO:0000313" key="16">
    <source>
        <dbReference type="EMBL" id="WQH03965.1"/>
    </source>
</evidence>
<dbReference type="Gene3D" id="2.170.130.10">
    <property type="entry name" value="TonB-dependent receptor, plug domain"/>
    <property type="match status" value="1"/>
</dbReference>
<evidence type="ECO:0000256" key="8">
    <source>
        <dbReference type="ARBA" id="ARBA00023170"/>
    </source>
</evidence>
<evidence type="ECO:0000256" key="12">
    <source>
        <dbReference type="SAM" id="MobiDB-lite"/>
    </source>
</evidence>
<sequence length="835" mass="89014">MSHHALPYRLPALPLRRSVLACALLLAALPAAQAQSAADTEAGVAAIDQVTVVGSRARNRTVFDSAVPIDRFGTREVENALAGGDLGAALQNLSPSINFPRIESSGAADSVRGIQLRGLAPDQVLVLINGKRRHASAVLDTESSFAGIVPVDVNAIPPGAIDHIEILRDGAGAQYGSDAVAGVINIVLKKARTGGSASVSYGANHTDFKPTDDRKTDGQTTIVNADYGVPVGDVGYFRFGLESRDRNPTNRAGASDAGWTSWNSTPADLALDGKVVFKSGDSQQRNHYAFYNMLAPIADGVDAYSFATVNQRKSDGSAYFRYPGDPSNVPALYPNGYRPTTRGDATDVSVVAGLRITQGAWNWDVSARHGGNKFRYDLANSANASLGAASPTSFHLSTFDFDQDAVNADVTRALDLGIGAPGNLALGAEYMRETYTSSPGDPASYSAGTAAAGTVPDAPPGAQAGPGLRPQDTFDGRRSVRSVYLDVESELTARLLLGVAARYSDYSDFGNASTGKLSARYKVADGFLLRGSLSNSFRAPALVQTGFRFSTLNFNSDGTGLQTASLLPASDSLARAFGAQNLKPEKSTNLSLGAAWKPQRNTSVTVDAYRIKLRDRITRTSDLQSDAATAYLASIGRTDIESVAYLANLLDTTTTGLDLVVNHDLPLAGGKLDLNAALNLNKTRIDNVHQSSAALAQIDPELTLLTENNLFRIRHASPKTKLVLSADWQAAQWGWQARATRFGALKDFSYDDDAELIDGVHAQRFGAVWSVDLEAQYKLTTKLTVSAGGNNIFDRYPDRVRQTNNASYGGALPYNFINPIGLNGAYFYGRVRYTF</sequence>
<protein>
    <submittedName>
        <fullName evidence="16">TonB-dependent receptor</fullName>
    </submittedName>
</protein>
<keyword evidence="13" id="KW-0732">Signal</keyword>
<evidence type="ECO:0000256" key="6">
    <source>
        <dbReference type="ARBA" id="ARBA00023077"/>
    </source>
</evidence>
<dbReference type="CDD" id="cd01347">
    <property type="entry name" value="ligand_gated_channel"/>
    <property type="match status" value="1"/>
</dbReference>
<dbReference type="RefSeq" id="WP_019923314.1">
    <property type="nucleotide sequence ID" value="NZ_CP140152.1"/>
</dbReference>
<feature type="compositionally biased region" description="Low complexity" evidence="12">
    <location>
        <begin position="443"/>
        <end position="467"/>
    </location>
</feature>